<proteinExistence type="predicted"/>
<protein>
    <submittedName>
        <fullName evidence="1">Uncharacterized protein</fullName>
    </submittedName>
</protein>
<dbReference type="RefSeq" id="WP_239363978.1">
    <property type="nucleotide sequence ID" value="NZ_JAKREW010000006.1"/>
</dbReference>
<name>A0ABS9QCS2_9HYPH</name>
<evidence type="ECO:0000313" key="1">
    <source>
        <dbReference type="EMBL" id="MCG7505219.1"/>
    </source>
</evidence>
<dbReference type="Proteomes" id="UP001201701">
    <property type="component" value="Unassembled WGS sequence"/>
</dbReference>
<dbReference type="EMBL" id="JAKREW010000006">
    <property type="protein sequence ID" value="MCG7505219.1"/>
    <property type="molecule type" value="Genomic_DNA"/>
</dbReference>
<comment type="caution">
    <text evidence="1">The sequence shown here is derived from an EMBL/GenBank/DDBJ whole genome shotgun (WGS) entry which is preliminary data.</text>
</comment>
<accession>A0ABS9QCS2</accession>
<evidence type="ECO:0000313" key="2">
    <source>
        <dbReference type="Proteomes" id="UP001201701"/>
    </source>
</evidence>
<keyword evidence="2" id="KW-1185">Reference proteome</keyword>
<organism evidence="1 2">
    <name type="scientific">Mesorhizobium retamae</name>
    <dbReference type="NCBI Taxonomy" id="2912854"/>
    <lineage>
        <taxon>Bacteria</taxon>
        <taxon>Pseudomonadati</taxon>
        <taxon>Pseudomonadota</taxon>
        <taxon>Alphaproteobacteria</taxon>
        <taxon>Hyphomicrobiales</taxon>
        <taxon>Phyllobacteriaceae</taxon>
        <taxon>Mesorhizobium</taxon>
    </lineage>
</organism>
<gene>
    <name evidence="1" type="ORF">L4923_09320</name>
</gene>
<reference evidence="1 2" key="1">
    <citation type="submission" date="2022-02" db="EMBL/GenBank/DDBJ databases">
        <title>Draft genome sequence of Mezorhizobium retamae strain IRAMC:0171 isolated from Retama raetam nodules.</title>
        <authorList>
            <person name="Bengaied R."/>
            <person name="Sbissi I."/>
            <person name="Huber K."/>
            <person name="Ghodbane F."/>
            <person name="Nouioui I."/>
            <person name="Tarhouni M."/>
            <person name="Gtari M."/>
        </authorList>
    </citation>
    <scope>NUCLEOTIDE SEQUENCE [LARGE SCALE GENOMIC DNA]</scope>
    <source>
        <strain evidence="1 2">IRAMC:0171</strain>
    </source>
</reference>
<sequence length="72" mass="7987">MQQIALTTMVYKPPLTAAIDAEKFMVKADNIHHTIVHLLQASPAKERLVLLHLDEILSSAVVETVGRAPSWK</sequence>